<organism evidence="3 4">
    <name type="scientific">Salmonirosea aquatica</name>
    <dbReference type="NCBI Taxonomy" id="2654236"/>
    <lineage>
        <taxon>Bacteria</taxon>
        <taxon>Pseudomonadati</taxon>
        <taxon>Bacteroidota</taxon>
        <taxon>Cytophagia</taxon>
        <taxon>Cytophagales</taxon>
        <taxon>Spirosomataceae</taxon>
        <taxon>Salmonirosea</taxon>
    </lineage>
</organism>
<evidence type="ECO:0000313" key="4">
    <source>
        <dbReference type="Proteomes" id="UP000479293"/>
    </source>
</evidence>
<feature type="signal peptide" evidence="2">
    <location>
        <begin position="1"/>
        <end position="23"/>
    </location>
</feature>
<evidence type="ECO:0000256" key="1">
    <source>
        <dbReference type="ARBA" id="ARBA00008769"/>
    </source>
</evidence>
<dbReference type="Gene3D" id="2.40.160.180">
    <property type="entry name" value="Carbohydrate-selective porin OprB"/>
    <property type="match status" value="1"/>
</dbReference>
<accession>A0A7C9FZP3</accession>
<dbReference type="GO" id="GO:0008643">
    <property type="term" value="P:carbohydrate transport"/>
    <property type="evidence" value="ECO:0007669"/>
    <property type="project" value="InterPro"/>
</dbReference>
<dbReference type="InterPro" id="IPR007049">
    <property type="entry name" value="Carb-sel_porin_OprB"/>
</dbReference>
<proteinExistence type="inferred from homology"/>
<comment type="similarity">
    <text evidence="1 2">Belongs to the OprB family.</text>
</comment>
<protein>
    <submittedName>
        <fullName evidence="3">Carbohydrate porin</fullName>
    </submittedName>
</protein>
<comment type="caution">
    <text evidence="3">The sequence shown here is derived from an EMBL/GenBank/DDBJ whole genome shotgun (WGS) entry which is preliminary data.</text>
</comment>
<reference evidence="3 4" key="1">
    <citation type="submission" date="2019-10" db="EMBL/GenBank/DDBJ databases">
        <title>Draft Genome Sequence of Cytophagaceae sp. SJW1-29.</title>
        <authorList>
            <person name="Choi A."/>
        </authorList>
    </citation>
    <scope>NUCLEOTIDE SEQUENCE [LARGE SCALE GENOMIC DNA]</scope>
    <source>
        <strain evidence="3 4">SJW1-29</strain>
    </source>
</reference>
<feature type="chain" id="PRO_5029038998" evidence="2">
    <location>
        <begin position="24"/>
        <end position="444"/>
    </location>
</feature>
<dbReference type="GO" id="GO:0016020">
    <property type="term" value="C:membrane"/>
    <property type="evidence" value="ECO:0007669"/>
    <property type="project" value="InterPro"/>
</dbReference>
<dbReference type="Pfam" id="PF04966">
    <property type="entry name" value="OprB"/>
    <property type="match status" value="1"/>
</dbReference>
<dbReference type="InterPro" id="IPR038673">
    <property type="entry name" value="OprB_sf"/>
</dbReference>
<dbReference type="Proteomes" id="UP000479293">
    <property type="component" value="Unassembled WGS sequence"/>
</dbReference>
<keyword evidence="2" id="KW-0732">Signal</keyword>
<evidence type="ECO:0000313" key="3">
    <source>
        <dbReference type="EMBL" id="MPR35508.1"/>
    </source>
</evidence>
<sequence>MKILKTSALFLLVQAFSPLVLLAQNQTGPTKGNDRFSVHAQTTVINQFKPSFTAPYSGPNSLSTQKESQTSITSTLFLGARLWRGASVWLDPEIAGGSGLSQVLGLADATNGETFRIGTLAPKLYVARLFFRQVIALSRTNTYGESNFNQLGGSLPERYLAFTVGKISAADYFDVNSYSHDPRTQFMSWALMSNGGWDYPANTRGYTPSVVAEYVSPRHELRYSFSLVPLVANGSTMNWDINKAGSHTLEYTHHHDLAGHPGSVRALGFFTTTNMGNYRESLILSTDKPVIENTRRYGRTKYGGGINLEQELTQQLGGFVRASWNDGHNETWVFTEIDHSASAGLVMKGTQWKRENDNLGLAFVASGISRPHRAYLAAGGQGFMLGDGQLNYASEHLTEVYYRAELAPDHLFLSGAYQLITNPGYNHDRHGPVNVLSVRVHARI</sequence>
<evidence type="ECO:0000256" key="2">
    <source>
        <dbReference type="RuleBase" id="RU363072"/>
    </source>
</evidence>
<name>A0A7C9FZP3_9BACT</name>
<gene>
    <name evidence="3" type="ORF">GBK04_19680</name>
</gene>
<dbReference type="AlphaFoldDB" id="A0A7C9FZP3"/>
<dbReference type="GO" id="GO:0015288">
    <property type="term" value="F:porin activity"/>
    <property type="evidence" value="ECO:0007669"/>
    <property type="project" value="InterPro"/>
</dbReference>
<dbReference type="RefSeq" id="WP_152762627.1">
    <property type="nucleotide sequence ID" value="NZ_WHLY01000002.1"/>
</dbReference>
<keyword evidence="4" id="KW-1185">Reference proteome</keyword>
<dbReference type="EMBL" id="WHLY01000002">
    <property type="protein sequence ID" value="MPR35508.1"/>
    <property type="molecule type" value="Genomic_DNA"/>
</dbReference>